<evidence type="ECO:0000313" key="4">
    <source>
        <dbReference type="Proteomes" id="UP000019184"/>
    </source>
</evidence>
<evidence type="ECO:0000259" key="1">
    <source>
        <dbReference type="Pfam" id="PF00534"/>
    </source>
</evidence>
<reference evidence="3 4" key="1">
    <citation type="journal article" date="2014" name="ISME J.">
        <title>Candidatus Competibacter-lineage genomes retrieved from metagenomes reveal functional metabolic diversity.</title>
        <authorList>
            <person name="McIlroy S.J."/>
            <person name="Albertsen M."/>
            <person name="Andresen E.K."/>
            <person name="Saunders A.M."/>
            <person name="Kristiansen R."/>
            <person name="Stokholm-Bjerregaard M."/>
            <person name="Nielsen K.L."/>
            <person name="Nielsen P.H."/>
        </authorList>
    </citation>
    <scope>NUCLEOTIDE SEQUENCE [LARGE SCALE GENOMIC DNA]</scope>
    <source>
        <strain evidence="3 4">Run_B_J11</strain>
    </source>
</reference>
<dbReference type="Gene3D" id="3.40.50.2000">
    <property type="entry name" value="Glycogen Phosphorylase B"/>
    <property type="match status" value="2"/>
</dbReference>
<dbReference type="EMBL" id="CBTK010000113">
    <property type="protein sequence ID" value="CDH44994.1"/>
    <property type="molecule type" value="Genomic_DNA"/>
</dbReference>
<accession>A0A7U7GBF3</accession>
<sequence>MRVLHLGKYYPPFAGGMENFMADLLPALHTQGVTVAALVHDEQPRRAGLLPVSGSVLPIYRAPCYGRLLYAPVSPAFPFWLARAIREFQPDLLHLHLPNTSAFWALAVPAARRLPWVIHWHADVVATPLDRGLGLAYRLYRPLEQRLLAISQAVIVTSPPYLDASTALAPWRERCHVIPLGLDPSRVADPEPAARARAAAQWGDADFRVLAIGRMTYYKGHDVLIRATAELGGHSRALIAGAGEQRQRLEALIQSLGLTDRVRLLGFQDDADLNTLWSSCDVLCLPSLDRAEAFGVVLLEAMRFGKPVIVSDIPGSGTGWVVRQAGHGLLVPPNDPVKLAAALRELHRDPAQRQSLGTAGAAALRKRFGIGPVAETVAGLYRRLLDRA</sequence>
<dbReference type="GO" id="GO:0016757">
    <property type="term" value="F:glycosyltransferase activity"/>
    <property type="evidence" value="ECO:0007669"/>
    <property type="project" value="InterPro"/>
</dbReference>
<dbReference type="Proteomes" id="UP000019184">
    <property type="component" value="Unassembled WGS sequence"/>
</dbReference>
<dbReference type="Pfam" id="PF00534">
    <property type="entry name" value="Glycos_transf_1"/>
    <property type="match status" value="1"/>
</dbReference>
<dbReference type="AlphaFoldDB" id="A0A7U7GBF3"/>
<comment type="caution">
    <text evidence="3">The sequence shown here is derived from an EMBL/GenBank/DDBJ whole genome shotgun (WGS) entry which is preliminary data.</text>
</comment>
<organism evidence="3 4">
    <name type="scientific">Candidatus Contendobacter odensis Run_B_J11</name>
    <dbReference type="NCBI Taxonomy" id="1400861"/>
    <lineage>
        <taxon>Bacteria</taxon>
        <taxon>Pseudomonadati</taxon>
        <taxon>Pseudomonadota</taxon>
        <taxon>Gammaproteobacteria</taxon>
        <taxon>Candidatus Competibacteraceae</taxon>
        <taxon>Candidatus Contendibacter</taxon>
    </lineage>
</organism>
<keyword evidence="3" id="KW-0808">Transferase</keyword>
<dbReference type="InterPro" id="IPR028098">
    <property type="entry name" value="Glyco_trans_4-like_N"/>
</dbReference>
<feature type="domain" description="Glycosyl transferase family 1" evidence="1">
    <location>
        <begin position="200"/>
        <end position="360"/>
    </location>
</feature>
<protein>
    <submittedName>
        <fullName evidence="3">Glycosyl transferase group 1</fullName>
    </submittedName>
</protein>
<dbReference type="OrthoDB" id="6194329at2"/>
<dbReference type="GO" id="GO:1901135">
    <property type="term" value="P:carbohydrate derivative metabolic process"/>
    <property type="evidence" value="ECO:0007669"/>
    <property type="project" value="UniProtKB-ARBA"/>
</dbReference>
<proteinExistence type="predicted"/>
<dbReference type="Pfam" id="PF13579">
    <property type="entry name" value="Glyco_trans_4_4"/>
    <property type="match status" value="1"/>
</dbReference>
<feature type="domain" description="Glycosyltransferase subfamily 4-like N-terminal" evidence="2">
    <location>
        <begin position="15"/>
        <end position="181"/>
    </location>
</feature>
<dbReference type="InterPro" id="IPR001296">
    <property type="entry name" value="Glyco_trans_1"/>
</dbReference>
<evidence type="ECO:0000313" key="3">
    <source>
        <dbReference type="EMBL" id="CDH44994.1"/>
    </source>
</evidence>
<name>A0A7U7GBF3_9GAMM</name>
<evidence type="ECO:0000259" key="2">
    <source>
        <dbReference type="Pfam" id="PF13579"/>
    </source>
</evidence>
<keyword evidence="4" id="KW-1185">Reference proteome</keyword>
<dbReference type="RefSeq" id="WP_034432195.1">
    <property type="nucleotide sequence ID" value="NZ_CBTK010000113.1"/>
</dbReference>
<dbReference type="PANTHER" id="PTHR12526">
    <property type="entry name" value="GLYCOSYLTRANSFERASE"/>
    <property type="match status" value="1"/>
</dbReference>
<dbReference type="PANTHER" id="PTHR12526:SF627">
    <property type="entry name" value="D-RHAMNOSYLTRANSFERASE WBPZ"/>
    <property type="match status" value="1"/>
</dbReference>
<dbReference type="SUPFAM" id="SSF53756">
    <property type="entry name" value="UDP-Glycosyltransferase/glycogen phosphorylase"/>
    <property type="match status" value="1"/>
</dbReference>
<gene>
    <name evidence="3" type="ORF">BN874_200064</name>
</gene>